<evidence type="ECO:0000313" key="6">
    <source>
        <dbReference type="EMBL" id="MDO2577648.1"/>
    </source>
</evidence>
<name>A0A161J1Q9_ECOLX</name>
<dbReference type="RefSeq" id="WP_001061104.1">
    <property type="nucleotide sequence ID" value="NZ_AP022301.1"/>
</dbReference>
<protein>
    <submittedName>
        <fullName evidence="5 6">Cupin</fullName>
    </submittedName>
</protein>
<dbReference type="PANTHER" id="PTHR13096:SF8">
    <property type="entry name" value="RIBOSOMAL OXYGENASE 1"/>
    <property type="match status" value="1"/>
</dbReference>
<keyword evidence="5" id="KW-0614">Plasmid</keyword>
<reference evidence="5" key="1">
    <citation type="submission" date="2016-03" db="EMBL/GenBank/DDBJ databases">
        <title>Characterization of plasmids acquired from Finnish patients derived ESBL strains.</title>
        <authorList>
            <person name="Mattila S."/>
            <person name="Ojala V."/>
            <person name="Ruotsalainen P."/>
            <person name="Tuononen T."/>
            <person name="Bamford J.K.H."/>
            <person name="Jalasvuori M."/>
        </authorList>
    </citation>
    <scope>NUCLEOTIDE SEQUENCE</scope>
    <source>
        <plasmid evidence="5">pEC16II</plasmid>
    </source>
</reference>
<comment type="cofactor">
    <cofactor evidence="1">
        <name>Fe(2+)</name>
        <dbReference type="ChEBI" id="CHEBI:29033"/>
    </cofactor>
</comment>
<dbReference type="SUPFAM" id="SSF51197">
    <property type="entry name" value="Clavaminate synthase-like"/>
    <property type="match status" value="1"/>
</dbReference>
<evidence type="ECO:0000259" key="4">
    <source>
        <dbReference type="PROSITE" id="PS51184"/>
    </source>
</evidence>
<sequence length="297" mass="35258">MNNLIKKEIIEKFKKYNFQKYPFVFTDVNYKNLINWNDLNKLLEKDILHYPRVRMANDNFPEIRGYKGFIRYTYSQTGDRTPHINRHQLYKCLRDGATLIVDRCQSFFESVDESRLWLSKELECTCSANLYAAFTATPSFGLHFDNHDVIAVQIEGIKKWKVYNPTYSYPLEDERSFDYLPPNTSPDYEFDITPGQAIYLPAGYWHNVTTQSKHSLHISFTVIRPRRLELFKTLFDELKNNPYMREPIEHGDSLSDKEKIKTIITNAINSFDIQFAENMLKAQSRTYRYKKIKLEHI</sequence>
<dbReference type="SMART" id="SM00558">
    <property type="entry name" value="JmjC"/>
    <property type="match status" value="1"/>
</dbReference>
<dbReference type="AlphaFoldDB" id="A0A161J1Q9"/>
<organism evidence="5">
    <name type="scientific">Escherichia coli</name>
    <dbReference type="NCBI Taxonomy" id="562"/>
    <lineage>
        <taxon>Bacteria</taxon>
        <taxon>Pseudomonadati</taxon>
        <taxon>Pseudomonadota</taxon>
        <taxon>Gammaproteobacteria</taxon>
        <taxon>Enterobacterales</taxon>
        <taxon>Enterobacteriaceae</taxon>
        <taxon>Escherichia</taxon>
    </lineage>
</organism>
<gene>
    <name evidence="6" type="ORF">Q2V20_26820</name>
</gene>
<keyword evidence="3" id="KW-0408">Iron</keyword>
<keyword evidence="2" id="KW-0479">Metal-binding</keyword>
<dbReference type="PATRIC" id="fig|562.10476.peg.5198"/>
<dbReference type="Proteomes" id="UP001173661">
    <property type="component" value="Unassembled WGS sequence"/>
</dbReference>
<geneLocation type="plasmid" evidence="5">
    <name>pEC16II</name>
</geneLocation>
<dbReference type="EMBL" id="KU932034">
    <property type="protein sequence ID" value="ANC59576.1"/>
    <property type="molecule type" value="Genomic_DNA"/>
</dbReference>
<feature type="domain" description="JmjC" evidence="4">
    <location>
        <begin position="100"/>
        <end position="239"/>
    </location>
</feature>
<dbReference type="PANTHER" id="PTHR13096">
    <property type="entry name" value="MINA53 MYC INDUCED NUCLEAR ANTIGEN"/>
    <property type="match status" value="1"/>
</dbReference>
<evidence type="ECO:0000313" key="5">
    <source>
        <dbReference type="EMBL" id="ANC59576.1"/>
    </source>
</evidence>
<dbReference type="InterPro" id="IPR039994">
    <property type="entry name" value="NO66-like"/>
</dbReference>
<evidence type="ECO:0000256" key="3">
    <source>
        <dbReference type="ARBA" id="ARBA00023004"/>
    </source>
</evidence>
<dbReference type="EMBL" id="JAUKXU010000049">
    <property type="protein sequence ID" value="MDO2577648.1"/>
    <property type="molecule type" value="Genomic_DNA"/>
</dbReference>
<dbReference type="Pfam" id="PF08007">
    <property type="entry name" value="JmjC_2"/>
    <property type="match status" value="1"/>
</dbReference>
<reference evidence="6" key="2">
    <citation type="submission" date="2023-07" db="EMBL/GenBank/DDBJ databases">
        <title>High risk of intestinal colonization with ESBL-producing Escherichia coli among soldiers of military contingents in specific geographic regions.</title>
        <authorList>
            <person name="Literacka E."/>
        </authorList>
    </citation>
    <scope>NUCLEOTIDE SEQUENCE</scope>
    <source>
        <strain evidence="6">66</strain>
    </source>
</reference>
<evidence type="ECO:0000256" key="1">
    <source>
        <dbReference type="ARBA" id="ARBA00001954"/>
    </source>
</evidence>
<dbReference type="GO" id="GO:0046872">
    <property type="term" value="F:metal ion binding"/>
    <property type="evidence" value="ECO:0007669"/>
    <property type="project" value="UniProtKB-KW"/>
</dbReference>
<proteinExistence type="predicted"/>
<dbReference type="InterPro" id="IPR003347">
    <property type="entry name" value="JmjC_dom"/>
</dbReference>
<dbReference type="PROSITE" id="PS51184">
    <property type="entry name" value="JMJC"/>
    <property type="match status" value="1"/>
</dbReference>
<dbReference type="Gene3D" id="2.60.120.650">
    <property type="entry name" value="Cupin"/>
    <property type="match status" value="1"/>
</dbReference>
<accession>A0A161J1Q9</accession>
<evidence type="ECO:0000256" key="2">
    <source>
        <dbReference type="ARBA" id="ARBA00022723"/>
    </source>
</evidence>